<gene>
    <name evidence="2" type="ORF">SLS63_012859</name>
</gene>
<comment type="caution">
    <text evidence="2">The sequence shown here is derived from an EMBL/GenBank/DDBJ whole genome shotgun (WGS) entry which is preliminary data.</text>
</comment>
<feature type="region of interest" description="Disordered" evidence="1">
    <location>
        <begin position="37"/>
        <end position="100"/>
    </location>
</feature>
<keyword evidence="3" id="KW-1185">Reference proteome</keyword>
<dbReference type="Proteomes" id="UP001430848">
    <property type="component" value="Unassembled WGS sequence"/>
</dbReference>
<organism evidence="2 3">
    <name type="scientific">Diaporthe eres</name>
    <name type="common">Phomopsis oblonga</name>
    <dbReference type="NCBI Taxonomy" id="83184"/>
    <lineage>
        <taxon>Eukaryota</taxon>
        <taxon>Fungi</taxon>
        <taxon>Dikarya</taxon>
        <taxon>Ascomycota</taxon>
        <taxon>Pezizomycotina</taxon>
        <taxon>Sordariomycetes</taxon>
        <taxon>Sordariomycetidae</taxon>
        <taxon>Diaporthales</taxon>
        <taxon>Diaporthaceae</taxon>
        <taxon>Diaporthe</taxon>
        <taxon>Diaporthe eres species complex</taxon>
    </lineage>
</organism>
<reference evidence="2 3" key="1">
    <citation type="submission" date="2024-02" db="EMBL/GenBank/DDBJ databases">
        <title>De novo assembly and annotation of 12 fungi associated with fruit tree decline syndrome in Ontario, Canada.</title>
        <authorList>
            <person name="Sulman M."/>
            <person name="Ellouze W."/>
            <person name="Ilyukhin E."/>
        </authorList>
    </citation>
    <scope>NUCLEOTIDE SEQUENCE [LARGE SCALE GENOMIC DNA]</scope>
    <source>
        <strain evidence="2 3">M169</strain>
    </source>
</reference>
<name>A0ABR1NQ53_DIAER</name>
<dbReference type="EMBL" id="JAKNSF020000153">
    <property type="protein sequence ID" value="KAK7710896.1"/>
    <property type="molecule type" value="Genomic_DNA"/>
</dbReference>
<protein>
    <submittedName>
        <fullName evidence="2">Uncharacterized protein</fullName>
    </submittedName>
</protein>
<sequence>MVMEELQLTMRQATVLALLPASVSANASQEAAAASMKAAKAAGKSAEASTRAANATEKSSRAVVGTSMANGHIDNRGNYCGPTDHFKGRSGGSQRGSRSR</sequence>
<evidence type="ECO:0000313" key="3">
    <source>
        <dbReference type="Proteomes" id="UP001430848"/>
    </source>
</evidence>
<evidence type="ECO:0000313" key="2">
    <source>
        <dbReference type="EMBL" id="KAK7710896.1"/>
    </source>
</evidence>
<evidence type="ECO:0000256" key="1">
    <source>
        <dbReference type="SAM" id="MobiDB-lite"/>
    </source>
</evidence>
<feature type="compositionally biased region" description="Low complexity" evidence="1">
    <location>
        <begin position="37"/>
        <end position="49"/>
    </location>
</feature>
<proteinExistence type="predicted"/>
<accession>A0ABR1NQ53</accession>